<feature type="transmembrane region" description="Helical" evidence="14">
    <location>
        <begin position="335"/>
        <end position="359"/>
    </location>
</feature>
<evidence type="ECO:0000256" key="4">
    <source>
        <dbReference type="ARBA" id="ARBA00010031"/>
    </source>
</evidence>
<evidence type="ECO:0000256" key="5">
    <source>
        <dbReference type="ARBA" id="ARBA00022525"/>
    </source>
</evidence>
<evidence type="ECO:0000256" key="2">
    <source>
        <dbReference type="ARBA" id="ARBA00004589"/>
    </source>
</evidence>
<feature type="chain" id="PRO_5035434791" description="CFEM domain-containing protein" evidence="15">
    <location>
        <begin position="23"/>
        <end position="437"/>
    </location>
</feature>
<keyword evidence="10 14" id="KW-0472">Membrane</keyword>
<evidence type="ECO:0000256" key="9">
    <source>
        <dbReference type="ARBA" id="ARBA00022989"/>
    </source>
</evidence>
<feature type="transmembrane region" description="Helical" evidence="14">
    <location>
        <begin position="266"/>
        <end position="288"/>
    </location>
</feature>
<evidence type="ECO:0000256" key="13">
    <source>
        <dbReference type="ARBA" id="ARBA00038359"/>
    </source>
</evidence>
<gene>
    <name evidence="17" type="ORF">BKA59DRAFT_484526</name>
</gene>
<feature type="transmembrane region" description="Helical" evidence="14">
    <location>
        <begin position="176"/>
        <end position="205"/>
    </location>
</feature>
<dbReference type="PANTHER" id="PTHR33048:SF143">
    <property type="entry name" value="EXTRACELLULAR MEMBRANE PROTEIN CFEM DOMAIN-CONTAINING PROTEIN-RELATED"/>
    <property type="match status" value="1"/>
</dbReference>
<comment type="subcellular location">
    <subcellularLocation>
        <location evidence="2">Membrane</location>
        <topology evidence="2">Lipid-anchor</topology>
        <topology evidence="2">GPI-anchor</topology>
    </subcellularLocation>
    <subcellularLocation>
        <location evidence="1">Membrane</location>
        <topology evidence="1">Multi-pass membrane protein</topology>
    </subcellularLocation>
    <subcellularLocation>
        <location evidence="3">Secreted</location>
    </subcellularLocation>
</comment>
<comment type="similarity">
    <text evidence="4">Belongs to the RBT5 family.</text>
</comment>
<evidence type="ECO:0000256" key="10">
    <source>
        <dbReference type="ARBA" id="ARBA00023136"/>
    </source>
</evidence>
<accession>A0A8K0RU07</accession>
<keyword evidence="6" id="KW-0325">Glycoprotein</keyword>
<name>A0A8K0RU07_9HYPO</name>
<evidence type="ECO:0000256" key="11">
    <source>
        <dbReference type="ARBA" id="ARBA00023157"/>
    </source>
</evidence>
<dbReference type="SMART" id="SM00747">
    <property type="entry name" value="CFEM"/>
    <property type="match status" value="1"/>
</dbReference>
<keyword evidence="9 14" id="KW-1133">Transmembrane helix</keyword>
<comment type="caution">
    <text evidence="17">The sequence shown here is derived from an EMBL/GenBank/DDBJ whole genome shotgun (WGS) entry which is preliminary data.</text>
</comment>
<proteinExistence type="inferred from homology"/>
<dbReference type="Pfam" id="PF05730">
    <property type="entry name" value="CFEM"/>
    <property type="match status" value="1"/>
</dbReference>
<feature type="transmembrane region" description="Helical" evidence="14">
    <location>
        <begin position="135"/>
        <end position="156"/>
    </location>
</feature>
<keyword evidence="5" id="KW-0964">Secreted</keyword>
<reference evidence="17" key="1">
    <citation type="journal article" date="2021" name="Nat. Commun.">
        <title>Genetic determinants of endophytism in the Arabidopsis root mycobiome.</title>
        <authorList>
            <person name="Mesny F."/>
            <person name="Miyauchi S."/>
            <person name="Thiergart T."/>
            <person name="Pickel B."/>
            <person name="Atanasova L."/>
            <person name="Karlsson M."/>
            <person name="Huettel B."/>
            <person name="Barry K.W."/>
            <person name="Haridas S."/>
            <person name="Chen C."/>
            <person name="Bauer D."/>
            <person name="Andreopoulos W."/>
            <person name="Pangilinan J."/>
            <person name="LaButti K."/>
            <person name="Riley R."/>
            <person name="Lipzen A."/>
            <person name="Clum A."/>
            <person name="Drula E."/>
            <person name="Henrissat B."/>
            <person name="Kohler A."/>
            <person name="Grigoriev I.V."/>
            <person name="Martin F.M."/>
            <person name="Hacquard S."/>
        </authorList>
    </citation>
    <scope>NUCLEOTIDE SEQUENCE</scope>
    <source>
        <strain evidence="17">MPI-SDFR-AT-0068</strain>
    </source>
</reference>
<evidence type="ECO:0000256" key="7">
    <source>
        <dbReference type="ARBA" id="ARBA00022692"/>
    </source>
</evidence>
<evidence type="ECO:0000256" key="3">
    <source>
        <dbReference type="ARBA" id="ARBA00004613"/>
    </source>
</evidence>
<dbReference type="AlphaFoldDB" id="A0A8K0RU07"/>
<keyword evidence="11" id="KW-1015">Disulfide bond</keyword>
<feature type="signal peptide" evidence="15">
    <location>
        <begin position="1"/>
        <end position="22"/>
    </location>
</feature>
<evidence type="ECO:0000259" key="16">
    <source>
        <dbReference type="SMART" id="SM00747"/>
    </source>
</evidence>
<evidence type="ECO:0000256" key="8">
    <source>
        <dbReference type="ARBA" id="ARBA00022729"/>
    </source>
</evidence>
<evidence type="ECO:0000256" key="14">
    <source>
        <dbReference type="SAM" id="Phobius"/>
    </source>
</evidence>
<evidence type="ECO:0000256" key="15">
    <source>
        <dbReference type="SAM" id="SignalP"/>
    </source>
</evidence>
<comment type="similarity">
    <text evidence="13">Belongs to the SAT4 family.</text>
</comment>
<sequence length="437" mass="48013">MVRVGLLFVLAALCLLYGTAAAQSLGSVLTDAPKCATECLFDVLARKEFVGKNQTVICTDKQFANAIGDCLTAKCTMRQTMDFIKMSAAVCGIRPTNDQTMYRVATITMAALAIVFFALRIIAKVVLSLPWGLDDTLTVLSVVFMIPFLVVLQISITLGLGLDMWYLSDYQITTAFQYFIFVEVFYVVGLVIVKAAVLCFFLRIFPDNKFRVVVKCTLAFNFLMGITFFVLVFFQTQPLSLFWEGWQKQQAHLVMSGITKLTLPHAGLSLLVDVWMLILPLTQLWGLGLKLRKKLGVIAMFSVGIFLTIVAAIRVSELVLFASSADLTVLNAQKAIIWSSIEICVGIMVACMPHIHHLVRHIASKIRKTNGEMEDSNQGVFVDRSLATITVDNATGTTGPQLHDEGGLLEKNIMASATTDSRNTGSLGYSSDAETQV</sequence>
<keyword evidence="8 15" id="KW-0732">Signal</keyword>
<dbReference type="InterPro" id="IPR049326">
    <property type="entry name" value="Rhodopsin_dom_fungi"/>
</dbReference>
<feature type="transmembrane region" description="Helical" evidence="14">
    <location>
        <begin position="295"/>
        <end position="315"/>
    </location>
</feature>
<dbReference type="GO" id="GO:0098552">
    <property type="term" value="C:side of membrane"/>
    <property type="evidence" value="ECO:0007669"/>
    <property type="project" value="UniProtKB-KW"/>
</dbReference>
<evidence type="ECO:0000313" key="18">
    <source>
        <dbReference type="Proteomes" id="UP000813427"/>
    </source>
</evidence>
<feature type="transmembrane region" description="Helical" evidence="14">
    <location>
        <begin position="212"/>
        <end position="234"/>
    </location>
</feature>
<dbReference type="OrthoDB" id="2496787at2759"/>
<keyword evidence="12" id="KW-0449">Lipoprotein</keyword>
<evidence type="ECO:0000256" key="6">
    <source>
        <dbReference type="ARBA" id="ARBA00022622"/>
    </source>
</evidence>
<dbReference type="EMBL" id="JAGPXF010000006">
    <property type="protein sequence ID" value="KAH7239379.1"/>
    <property type="molecule type" value="Genomic_DNA"/>
</dbReference>
<keyword evidence="18" id="KW-1185">Reference proteome</keyword>
<evidence type="ECO:0000313" key="17">
    <source>
        <dbReference type="EMBL" id="KAH7239379.1"/>
    </source>
</evidence>
<dbReference type="Proteomes" id="UP000813427">
    <property type="component" value="Unassembled WGS sequence"/>
</dbReference>
<dbReference type="Pfam" id="PF20684">
    <property type="entry name" value="Fung_rhodopsin"/>
    <property type="match status" value="1"/>
</dbReference>
<feature type="transmembrane region" description="Helical" evidence="14">
    <location>
        <begin position="101"/>
        <end position="123"/>
    </location>
</feature>
<dbReference type="GO" id="GO:0005576">
    <property type="term" value="C:extracellular region"/>
    <property type="evidence" value="ECO:0007669"/>
    <property type="project" value="UniProtKB-SubCell"/>
</dbReference>
<evidence type="ECO:0000256" key="1">
    <source>
        <dbReference type="ARBA" id="ARBA00004141"/>
    </source>
</evidence>
<feature type="domain" description="CFEM" evidence="16">
    <location>
        <begin position="28"/>
        <end position="92"/>
    </location>
</feature>
<keyword evidence="6" id="KW-0336">GPI-anchor</keyword>
<protein>
    <recommendedName>
        <fullName evidence="16">CFEM domain-containing protein</fullName>
    </recommendedName>
</protein>
<organism evidence="17 18">
    <name type="scientific">Fusarium tricinctum</name>
    <dbReference type="NCBI Taxonomy" id="61284"/>
    <lineage>
        <taxon>Eukaryota</taxon>
        <taxon>Fungi</taxon>
        <taxon>Dikarya</taxon>
        <taxon>Ascomycota</taxon>
        <taxon>Pezizomycotina</taxon>
        <taxon>Sordariomycetes</taxon>
        <taxon>Hypocreomycetidae</taxon>
        <taxon>Hypocreales</taxon>
        <taxon>Nectriaceae</taxon>
        <taxon>Fusarium</taxon>
        <taxon>Fusarium tricinctum species complex</taxon>
    </lineage>
</organism>
<dbReference type="InterPro" id="IPR008427">
    <property type="entry name" value="Extracellular_membr_CFEM_dom"/>
</dbReference>
<dbReference type="PANTHER" id="PTHR33048">
    <property type="entry name" value="PTH11-LIKE INTEGRAL MEMBRANE PROTEIN (AFU_ORTHOLOGUE AFUA_5G11245)"/>
    <property type="match status" value="1"/>
</dbReference>
<evidence type="ECO:0000256" key="12">
    <source>
        <dbReference type="ARBA" id="ARBA00023288"/>
    </source>
</evidence>
<dbReference type="InterPro" id="IPR052337">
    <property type="entry name" value="SAT4-like"/>
</dbReference>
<keyword evidence="7 14" id="KW-0812">Transmembrane</keyword>